<evidence type="ECO:0000313" key="2">
    <source>
        <dbReference type="Proteomes" id="UP001066276"/>
    </source>
</evidence>
<dbReference type="Proteomes" id="UP001066276">
    <property type="component" value="Chromosome 7"/>
</dbReference>
<dbReference type="SUPFAM" id="SSF56672">
    <property type="entry name" value="DNA/RNA polymerases"/>
    <property type="match status" value="1"/>
</dbReference>
<dbReference type="PANTHER" id="PTHR33064:SF37">
    <property type="entry name" value="RIBONUCLEASE H"/>
    <property type="match status" value="1"/>
</dbReference>
<dbReference type="AlphaFoldDB" id="A0AAV7PAY0"/>
<dbReference type="InterPro" id="IPR043502">
    <property type="entry name" value="DNA/RNA_pol_sf"/>
</dbReference>
<protein>
    <submittedName>
        <fullName evidence="1">Uncharacterized protein</fullName>
    </submittedName>
</protein>
<comment type="caution">
    <text evidence="1">The sequence shown here is derived from an EMBL/GenBank/DDBJ whole genome shotgun (WGS) entry which is preliminary data.</text>
</comment>
<proteinExistence type="predicted"/>
<accession>A0AAV7PAY0</accession>
<dbReference type="Gene3D" id="3.10.10.10">
    <property type="entry name" value="HIV Type 1 Reverse Transcriptase, subunit A, domain 1"/>
    <property type="match status" value="1"/>
</dbReference>
<dbReference type="InterPro" id="IPR051320">
    <property type="entry name" value="Viral_Replic_Matur_Polypro"/>
</dbReference>
<dbReference type="EMBL" id="JANPWB010000011">
    <property type="protein sequence ID" value="KAJ1125481.1"/>
    <property type="molecule type" value="Genomic_DNA"/>
</dbReference>
<keyword evidence="2" id="KW-1185">Reference proteome</keyword>
<organism evidence="1 2">
    <name type="scientific">Pleurodeles waltl</name>
    <name type="common">Iberian ribbed newt</name>
    <dbReference type="NCBI Taxonomy" id="8319"/>
    <lineage>
        <taxon>Eukaryota</taxon>
        <taxon>Metazoa</taxon>
        <taxon>Chordata</taxon>
        <taxon>Craniata</taxon>
        <taxon>Vertebrata</taxon>
        <taxon>Euteleostomi</taxon>
        <taxon>Amphibia</taxon>
        <taxon>Batrachia</taxon>
        <taxon>Caudata</taxon>
        <taxon>Salamandroidea</taxon>
        <taxon>Salamandridae</taxon>
        <taxon>Pleurodelinae</taxon>
        <taxon>Pleurodeles</taxon>
    </lineage>
</organism>
<name>A0AAV7PAY0_PLEWA</name>
<reference evidence="1" key="1">
    <citation type="journal article" date="2022" name="bioRxiv">
        <title>Sequencing and chromosome-scale assembly of the giantPleurodeles waltlgenome.</title>
        <authorList>
            <person name="Brown T."/>
            <person name="Elewa A."/>
            <person name="Iarovenko S."/>
            <person name="Subramanian E."/>
            <person name="Araus A.J."/>
            <person name="Petzold A."/>
            <person name="Susuki M."/>
            <person name="Suzuki K.-i.T."/>
            <person name="Hayashi T."/>
            <person name="Toyoda A."/>
            <person name="Oliveira C."/>
            <person name="Osipova E."/>
            <person name="Leigh N.D."/>
            <person name="Simon A."/>
            <person name="Yun M.H."/>
        </authorList>
    </citation>
    <scope>NUCLEOTIDE SEQUENCE</scope>
    <source>
        <strain evidence="1">20211129_DDA</strain>
        <tissue evidence="1">Liver</tissue>
    </source>
</reference>
<dbReference type="PANTHER" id="PTHR33064">
    <property type="entry name" value="POL PROTEIN"/>
    <property type="match status" value="1"/>
</dbReference>
<gene>
    <name evidence="1" type="ORF">NDU88_003910</name>
</gene>
<evidence type="ECO:0000313" key="1">
    <source>
        <dbReference type="EMBL" id="KAJ1125481.1"/>
    </source>
</evidence>
<sequence>MPLWGHKKSGAESRRQHGAEARSIPGWLATDPFSGVAGLLNWWAAPVLWEALDEKVTPLLVEDAVESVKLRGAKLELKAAGQMGWLFLSVLRTVYRKTLTQDAKIRKLQDEVPALQERQLLIKETIESAVTRGDQMEARCTALAVRVAKQKSRRKPKTPSAAQVRALVRKENWDPYTWDGTVSDNDDDWCWEDEVEVRVAELGAEVTLRNGDPKRLPGKGVIINGYGGAETEAKPVKLKLSIGKGPPFSAEVLIAEVPKYIIGMDLLLGKIIDTQWGTFTFGVRSVHIKKSMTVLTGHAKWSPLHVPPPKEPVCIKQYCIPGGHKEISEAIQGLLDAGVLRPAVSPFNSPIWLVKKPDDTYRMTVDYRQLDKVAPPLAATVPDIITLAE</sequence>